<keyword evidence="3" id="KW-1185">Reference proteome</keyword>
<organism evidence="2 3">
    <name type="scientific">Populus alba x Populus x berolinensis</name>
    <dbReference type="NCBI Taxonomy" id="444605"/>
    <lineage>
        <taxon>Eukaryota</taxon>
        <taxon>Viridiplantae</taxon>
        <taxon>Streptophyta</taxon>
        <taxon>Embryophyta</taxon>
        <taxon>Tracheophyta</taxon>
        <taxon>Spermatophyta</taxon>
        <taxon>Magnoliopsida</taxon>
        <taxon>eudicotyledons</taxon>
        <taxon>Gunneridae</taxon>
        <taxon>Pentapetalae</taxon>
        <taxon>rosids</taxon>
        <taxon>fabids</taxon>
        <taxon>Malpighiales</taxon>
        <taxon>Salicaceae</taxon>
        <taxon>Saliceae</taxon>
        <taxon>Populus</taxon>
    </lineage>
</organism>
<feature type="transmembrane region" description="Helical" evidence="1">
    <location>
        <begin position="141"/>
        <end position="161"/>
    </location>
</feature>
<reference evidence="2 3" key="1">
    <citation type="journal article" date="2023" name="Mol. Ecol. Resour.">
        <title>Chromosome-level genome assembly of a triploid poplar Populus alba 'Berolinensis'.</title>
        <authorList>
            <person name="Chen S."/>
            <person name="Yu Y."/>
            <person name="Wang X."/>
            <person name="Wang S."/>
            <person name="Zhang T."/>
            <person name="Zhou Y."/>
            <person name="He R."/>
            <person name="Meng N."/>
            <person name="Wang Y."/>
            <person name="Liu W."/>
            <person name="Liu Z."/>
            <person name="Liu J."/>
            <person name="Guo Q."/>
            <person name="Huang H."/>
            <person name="Sederoff R.R."/>
            <person name="Wang G."/>
            <person name="Qu G."/>
            <person name="Chen S."/>
        </authorList>
    </citation>
    <scope>NUCLEOTIDE SEQUENCE [LARGE SCALE GENOMIC DNA]</scope>
    <source>
        <strain evidence="2">SC-2020</strain>
    </source>
</reference>
<dbReference type="EMBL" id="JAQIZT010000004">
    <property type="protein sequence ID" value="KAJ6999481.1"/>
    <property type="molecule type" value="Genomic_DNA"/>
</dbReference>
<name>A0AAD6W5I5_9ROSI</name>
<evidence type="ECO:0000313" key="3">
    <source>
        <dbReference type="Proteomes" id="UP001164929"/>
    </source>
</evidence>
<protein>
    <submittedName>
        <fullName evidence="2">Uncharacterized protein</fullName>
    </submittedName>
</protein>
<dbReference type="AlphaFoldDB" id="A0AAD6W5I5"/>
<keyword evidence="1" id="KW-0812">Transmembrane</keyword>
<accession>A0AAD6W5I5</accession>
<evidence type="ECO:0000256" key="1">
    <source>
        <dbReference type="SAM" id="Phobius"/>
    </source>
</evidence>
<evidence type="ECO:0000313" key="2">
    <source>
        <dbReference type="EMBL" id="KAJ6999481.1"/>
    </source>
</evidence>
<keyword evidence="1" id="KW-1133">Transmembrane helix</keyword>
<gene>
    <name evidence="2" type="ORF">NC653_010250</name>
</gene>
<sequence>MLVAGTQVVRSSKNAASHADKLLSTVEHGSTAHCSRFQKFNPGHVLSLKFLGWVRFNNNGYNACQLSGQHEPLNVTRHNFFRDLALGLIQCRFFITFSITVFFKFEAIDHSLSRTTEILSVGQKGDGNNAKGRQRGHPTVILGRCGVAMEFAFSILVLLGYPTDKGC</sequence>
<dbReference type="Proteomes" id="UP001164929">
    <property type="component" value="Chromosome 4"/>
</dbReference>
<comment type="caution">
    <text evidence="2">The sequence shown here is derived from an EMBL/GenBank/DDBJ whole genome shotgun (WGS) entry which is preliminary data.</text>
</comment>
<proteinExistence type="predicted"/>
<keyword evidence="1" id="KW-0472">Membrane</keyword>